<gene>
    <name evidence="11" type="primary">lptG</name>
    <name evidence="10" type="ORF">Lfee_2083</name>
    <name evidence="12" type="ORF">NCTC11978_02354</name>
    <name evidence="11" type="ORF">NCTC12022_03361</name>
</gene>
<evidence type="ECO:0000313" key="13">
    <source>
        <dbReference type="Proteomes" id="UP000054698"/>
    </source>
</evidence>
<evidence type="ECO:0000256" key="3">
    <source>
        <dbReference type="ARBA" id="ARBA00007725"/>
    </source>
</evidence>
<keyword evidence="13" id="KW-1185">Reference proteome</keyword>
<evidence type="ECO:0000313" key="10">
    <source>
        <dbReference type="EMBL" id="KTC96285.1"/>
    </source>
</evidence>
<dbReference type="Pfam" id="PF03739">
    <property type="entry name" value="LptF_LptG"/>
    <property type="match status" value="1"/>
</dbReference>
<evidence type="ECO:0000313" key="12">
    <source>
        <dbReference type="EMBL" id="STX39160.1"/>
    </source>
</evidence>
<comment type="subcellular location">
    <subcellularLocation>
        <location evidence="2">Cell membrane</location>
        <topology evidence="2">Multi-pass membrane protein</topology>
    </subcellularLocation>
</comment>
<keyword evidence="4" id="KW-1003">Cell membrane</keyword>
<comment type="similarity">
    <text evidence="3">Belongs to the LptF/LptG family.</text>
</comment>
<organism evidence="10 13">
    <name type="scientific">Legionella feeleii</name>
    <dbReference type="NCBI Taxonomy" id="453"/>
    <lineage>
        <taxon>Bacteria</taxon>
        <taxon>Pseudomonadati</taxon>
        <taxon>Pseudomonadota</taxon>
        <taxon>Gammaproteobacteria</taxon>
        <taxon>Legionellales</taxon>
        <taxon>Legionellaceae</taxon>
        <taxon>Legionella</taxon>
    </lineage>
</organism>
<evidence type="ECO:0000256" key="8">
    <source>
        <dbReference type="ARBA" id="ARBA00026081"/>
    </source>
</evidence>
<dbReference type="EMBL" id="UGNY01000001">
    <property type="protein sequence ID" value="STX39160.1"/>
    <property type="molecule type" value="Genomic_DNA"/>
</dbReference>
<dbReference type="Proteomes" id="UP000054698">
    <property type="component" value="Unassembled WGS sequence"/>
</dbReference>
<dbReference type="Proteomes" id="UP000254033">
    <property type="component" value="Unassembled WGS sequence"/>
</dbReference>
<evidence type="ECO:0000313" key="15">
    <source>
        <dbReference type="Proteomes" id="UP000254033"/>
    </source>
</evidence>
<dbReference type="EMBL" id="UASS01000039">
    <property type="protein sequence ID" value="SPX62599.1"/>
    <property type="molecule type" value="Genomic_DNA"/>
</dbReference>
<keyword evidence="7 9" id="KW-0472">Membrane</keyword>
<dbReference type="InterPro" id="IPR030923">
    <property type="entry name" value="LptG"/>
</dbReference>
<proteinExistence type="inferred from homology"/>
<dbReference type="InterPro" id="IPR005495">
    <property type="entry name" value="LptG/LptF_permease"/>
</dbReference>
<feature type="transmembrane region" description="Helical" evidence="9">
    <location>
        <begin position="303"/>
        <end position="321"/>
    </location>
</feature>
<accession>A0A0W0TLB5</accession>
<dbReference type="PANTHER" id="PTHR33529">
    <property type="entry name" value="SLR0882 PROTEIN-RELATED"/>
    <property type="match status" value="1"/>
</dbReference>
<evidence type="ECO:0000256" key="4">
    <source>
        <dbReference type="ARBA" id="ARBA00022475"/>
    </source>
</evidence>
<evidence type="ECO:0000256" key="9">
    <source>
        <dbReference type="SAM" id="Phobius"/>
    </source>
</evidence>
<comment type="subunit">
    <text evidence="8">Component of the lipopolysaccharide transport and assembly complex. The LptBFG transporter is composed of two ATP-binding proteins (LptB) and two transmembrane proteins (LptF and LptG).</text>
</comment>
<feature type="transmembrane region" description="Helical" evidence="9">
    <location>
        <begin position="333"/>
        <end position="350"/>
    </location>
</feature>
<dbReference type="EMBL" id="LNYB01000081">
    <property type="protein sequence ID" value="KTC96285.1"/>
    <property type="molecule type" value="Genomic_DNA"/>
</dbReference>
<reference evidence="14 15" key="2">
    <citation type="submission" date="2018-06" db="EMBL/GenBank/DDBJ databases">
        <authorList>
            <consortium name="Pathogen Informatics"/>
            <person name="Doyle S."/>
        </authorList>
    </citation>
    <scope>NUCLEOTIDE SEQUENCE [LARGE SCALE GENOMIC DNA]</scope>
    <source>
        <strain evidence="12 15">NCTC11978</strain>
        <strain evidence="11 14">NCTC12022</strain>
    </source>
</reference>
<dbReference type="STRING" id="453.Lfee_2083"/>
<reference evidence="10 13" key="1">
    <citation type="submission" date="2015-11" db="EMBL/GenBank/DDBJ databases">
        <title>Genomic analysis of 38 Legionella species identifies large and diverse effector repertoires.</title>
        <authorList>
            <person name="Burstein D."/>
            <person name="Amaro F."/>
            <person name="Zusman T."/>
            <person name="Lifshitz Z."/>
            <person name="Cohen O."/>
            <person name="Gilbert J.A."/>
            <person name="Pupko T."/>
            <person name="Shuman H.A."/>
            <person name="Segal G."/>
        </authorList>
    </citation>
    <scope>NUCLEOTIDE SEQUENCE [LARGE SCALE GENOMIC DNA]</scope>
    <source>
        <strain evidence="10 13">WO-44C</strain>
    </source>
</reference>
<evidence type="ECO:0000256" key="2">
    <source>
        <dbReference type="ARBA" id="ARBA00004651"/>
    </source>
</evidence>
<dbReference type="AlphaFoldDB" id="A0A0W0TLB5"/>
<evidence type="ECO:0000256" key="6">
    <source>
        <dbReference type="ARBA" id="ARBA00022989"/>
    </source>
</evidence>
<evidence type="ECO:0000256" key="5">
    <source>
        <dbReference type="ARBA" id="ARBA00022692"/>
    </source>
</evidence>
<keyword evidence="6 9" id="KW-1133">Transmembrane helix</keyword>
<sequence length="354" mass="39820">MKLLDRYIAKTVLAAIALVTLMLAGLQVFILFVNQLDDLGKGDYGIVQTALYVFLQMPYQVYLFFPMASLLGCLIGLGIMANHRELVVMRAAGMSIGQVTLAVLKAALFLILFVTLVGETIVPRLASYANDQKIQAMSGGQTLRTAHGVWLRHLNDFISIGTILPNNTLELVFQYHFDESHKMRFARHIDRINYVNGQWEAHDIAETIINNEGTQTRKIKAMPWDVPVKPDILSVSSREPDEMTLHELRQYLRAQKHSHQNVGNYQLAYWQRLIQPLTTVVMMILAIPFIFGPLRSSTMGSKLLAGATVGFGFHIVNRFFGPVSQVFQWPPEIAALGPTFIFALLGLYLMSRVR</sequence>
<dbReference type="PATRIC" id="fig|453.4.peg.2283"/>
<name>A0A0W0TLB5_9GAMM</name>
<dbReference type="GO" id="GO:0043190">
    <property type="term" value="C:ATP-binding cassette (ABC) transporter complex"/>
    <property type="evidence" value="ECO:0007669"/>
    <property type="project" value="InterPro"/>
</dbReference>
<feature type="transmembrane region" description="Helical" evidence="9">
    <location>
        <begin position="102"/>
        <end position="122"/>
    </location>
</feature>
<feature type="transmembrane region" description="Helical" evidence="9">
    <location>
        <begin position="12"/>
        <end position="33"/>
    </location>
</feature>
<evidence type="ECO:0000256" key="1">
    <source>
        <dbReference type="ARBA" id="ARBA00002265"/>
    </source>
</evidence>
<dbReference type="Proteomes" id="UP000251942">
    <property type="component" value="Unassembled WGS sequence"/>
</dbReference>
<comment type="function">
    <text evidence="1">Part of the ABC transporter complex LptBFG involved in the translocation of lipopolysaccharide (LPS) from the inner membrane to the outer membrane.</text>
</comment>
<dbReference type="NCBIfam" id="TIGR04408">
    <property type="entry name" value="LptG_lptG"/>
    <property type="match status" value="1"/>
</dbReference>
<protein>
    <submittedName>
        <fullName evidence="11">Permease</fullName>
    </submittedName>
</protein>
<evidence type="ECO:0000256" key="7">
    <source>
        <dbReference type="ARBA" id="ARBA00023136"/>
    </source>
</evidence>
<keyword evidence="5 9" id="KW-0812">Transmembrane</keyword>
<feature type="transmembrane region" description="Helical" evidence="9">
    <location>
        <begin position="61"/>
        <end position="81"/>
    </location>
</feature>
<evidence type="ECO:0000313" key="14">
    <source>
        <dbReference type="Proteomes" id="UP000251942"/>
    </source>
</evidence>
<dbReference type="GO" id="GO:0015920">
    <property type="term" value="P:lipopolysaccharide transport"/>
    <property type="evidence" value="ECO:0007669"/>
    <property type="project" value="TreeGrafter"/>
</dbReference>
<dbReference type="PANTHER" id="PTHR33529:SF2">
    <property type="entry name" value="LIPOPOLYSACCHARIDE EXPORT SYSTEM PERMEASE PROTEIN LPTG"/>
    <property type="match status" value="1"/>
</dbReference>
<feature type="transmembrane region" description="Helical" evidence="9">
    <location>
        <begin position="273"/>
        <end position="291"/>
    </location>
</feature>
<dbReference type="GO" id="GO:0055085">
    <property type="term" value="P:transmembrane transport"/>
    <property type="evidence" value="ECO:0007669"/>
    <property type="project" value="InterPro"/>
</dbReference>
<evidence type="ECO:0000313" key="11">
    <source>
        <dbReference type="EMBL" id="SPX62599.1"/>
    </source>
</evidence>